<proteinExistence type="predicted"/>
<evidence type="ECO:0000313" key="2">
    <source>
        <dbReference type="EMBL" id="SHJ64653.1"/>
    </source>
</evidence>
<evidence type="ECO:0000259" key="1">
    <source>
        <dbReference type="Pfam" id="PF14594"/>
    </source>
</evidence>
<dbReference type="STRING" id="1121331.SAMN02745248_00575"/>
<dbReference type="Pfam" id="PF14594">
    <property type="entry name" value="Sipho_Gp37"/>
    <property type="match status" value="1"/>
</dbReference>
<dbReference type="AlphaFoldDB" id="A0A1M6L0E8"/>
<dbReference type="RefSeq" id="WP_072902123.1">
    <property type="nucleotide sequence ID" value="NZ_FRAD01000005.1"/>
</dbReference>
<reference evidence="2 3" key="1">
    <citation type="submission" date="2016-11" db="EMBL/GenBank/DDBJ databases">
        <authorList>
            <person name="Jaros S."/>
            <person name="Januszkiewicz K."/>
            <person name="Wedrychowicz H."/>
        </authorList>
    </citation>
    <scope>NUCLEOTIDE SEQUENCE [LARGE SCALE GENOMIC DNA]</scope>
    <source>
        <strain evidence="2 3">DSM 3090</strain>
    </source>
</reference>
<keyword evidence="3" id="KW-1185">Reference proteome</keyword>
<organism evidence="2 3">
    <name type="scientific">Hathewaya proteolytica DSM 3090</name>
    <dbReference type="NCBI Taxonomy" id="1121331"/>
    <lineage>
        <taxon>Bacteria</taxon>
        <taxon>Bacillati</taxon>
        <taxon>Bacillota</taxon>
        <taxon>Clostridia</taxon>
        <taxon>Eubacteriales</taxon>
        <taxon>Clostridiaceae</taxon>
        <taxon>Hathewaya</taxon>
    </lineage>
</organism>
<feature type="domain" description="Gp28/Gp37-like" evidence="1">
    <location>
        <begin position="2"/>
        <end position="352"/>
    </location>
</feature>
<protein>
    <submittedName>
        <fullName evidence="2">Virus ReqiPepy6 Gp37-like protein</fullName>
    </submittedName>
</protein>
<accession>A0A1M6L0E8</accession>
<dbReference type="Proteomes" id="UP000183952">
    <property type="component" value="Unassembled WGS sequence"/>
</dbReference>
<gene>
    <name evidence="2" type="ORF">SAMN02745248_00575</name>
</gene>
<dbReference type="OrthoDB" id="9255846at2"/>
<sequence length="367" mass="42564">MELYVFNPQYEFVGIIEGYSSFRWIRRFYNCGEFELHIPINTRNLELLVEDNLILKNDDTEVAIITSRQLKLNTNGMQELTIHGRFMKYIFNRRIIWDTVNYNNNLTELIMIELVNKNVINPTNVNRKIQNIQLGVVNNFTDTLSKQISYKDLLDSLFDITTISNISFKLDFNINDKKLYFNTFKGLDRTVGQNTNIRAIFSTEFDNILEQEYTDSNENFKNTVLIAGEGQGTQRKKVVVGEDNSGIARKEMFIDARDIQSDNTDVTLTQEQYNNILITKGVEALKQCTDNYSFNSVINTNQTNLTYKKDYDLGDIVTCVNTDWGLQVDTRITEIEEVYENGTIQINVVFGNELPTLIDKLKFKLKN</sequence>
<dbReference type="InterPro" id="IPR029432">
    <property type="entry name" value="Gp28/Gp37-like_dom"/>
</dbReference>
<dbReference type="EMBL" id="FRAD01000005">
    <property type="protein sequence ID" value="SHJ64653.1"/>
    <property type="molecule type" value="Genomic_DNA"/>
</dbReference>
<evidence type="ECO:0000313" key="3">
    <source>
        <dbReference type="Proteomes" id="UP000183952"/>
    </source>
</evidence>
<name>A0A1M6L0E8_9CLOT</name>